<evidence type="ECO:0000313" key="10">
    <source>
        <dbReference type="EMBL" id="KAK2175710.1"/>
    </source>
</evidence>
<keyword evidence="6 7" id="KW-0482">Metalloprotease</keyword>
<evidence type="ECO:0000256" key="5">
    <source>
        <dbReference type="ARBA" id="ARBA00022833"/>
    </source>
</evidence>
<dbReference type="AlphaFoldDB" id="A0AAD9KRV5"/>
<feature type="region of interest" description="Disordered" evidence="8">
    <location>
        <begin position="49"/>
        <end position="77"/>
    </location>
</feature>
<keyword evidence="5 7" id="KW-0862">Zinc</keyword>
<dbReference type="GO" id="GO:0046872">
    <property type="term" value="F:metal ion binding"/>
    <property type="evidence" value="ECO:0007669"/>
    <property type="project" value="UniProtKB-KW"/>
</dbReference>
<evidence type="ECO:0000256" key="1">
    <source>
        <dbReference type="ARBA" id="ARBA00005860"/>
    </source>
</evidence>
<evidence type="ECO:0000256" key="7">
    <source>
        <dbReference type="RuleBase" id="RU366077"/>
    </source>
</evidence>
<evidence type="ECO:0000256" key="9">
    <source>
        <dbReference type="SAM" id="Phobius"/>
    </source>
</evidence>
<dbReference type="EMBL" id="JAODUO010000712">
    <property type="protein sequence ID" value="KAK2175710.1"/>
    <property type="molecule type" value="Genomic_DNA"/>
</dbReference>
<comment type="similarity">
    <text evidence="1 7">Belongs to the peptidase M8 family.</text>
</comment>
<keyword evidence="11" id="KW-1185">Reference proteome</keyword>
<evidence type="ECO:0000256" key="2">
    <source>
        <dbReference type="ARBA" id="ARBA00022670"/>
    </source>
</evidence>
<proteinExistence type="inferred from homology"/>
<evidence type="ECO:0000256" key="6">
    <source>
        <dbReference type="ARBA" id="ARBA00023049"/>
    </source>
</evidence>
<feature type="transmembrane region" description="Helical" evidence="9">
    <location>
        <begin position="265"/>
        <end position="289"/>
    </location>
</feature>
<dbReference type="GO" id="GO:0006508">
    <property type="term" value="P:proteolysis"/>
    <property type="evidence" value="ECO:0007669"/>
    <property type="project" value="UniProtKB-KW"/>
</dbReference>
<evidence type="ECO:0000256" key="4">
    <source>
        <dbReference type="ARBA" id="ARBA00022801"/>
    </source>
</evidence>
<dbReference type="GO" id="GO:0007155">
    <property type="term" value="P:cell adhesion"/>
    <property type="evidence" value="ECO:0007669"/>
    <property type="project" value="InterPro"/>
</dbReference>
<keyword evidence="2 7" id="KW-0645">Protease</keyword>
<evidence type="ECO:0000256" key="3">
    <source>
        <dbReference type="ARBA" id="ARBA00022723"/>
    </source>
</evidence>
<reference evidence="10" key="1">
    <citation type="journal article" date="2023" name="Mol. Biol. Evol.">
        <title>Third-Generation Sequencing Reveals the Adaptive Role of the Epigenome in Three Deep-Sea Polychaetes.</title>
        <authorList>
            <person name="Perez M."/>
            <person name="Aroh O."/>
            <person name="Sun Y."/>
            <person name="Lan Y."/>
            <person name="Juniper S.K."/>
            <person name="Young C.R."/>
            <person name="Angers B."/>
            <person name="Qian P.Y."/>
        </authorList>
    </citation>
    <scope>NUCLEOTIDE SEQUENCE</scope>
    <source>
        <strain evidence="10">R07B-5</strain>
    </source>
</reference>
<evidence type="ECO:0000256" key="8">
    <source>
        <dbReference type="SAM" id="MobiDB-lite"/>
    </source>
</evidence>
<dbReference type="InterPro" id="IPR001577">
    <property type="entry name" value="Peptidase_M8"/>
</dbReference>
<gene>
    <name evidence="10" type="ORF">NP493_710g01053</name>
</gene>
<name>A0AAD9KRV5_RIDPI</name>
<keyword evidence="4 7" id="KW-0378">Hydrolase</keyword>
<sequence>MVVFFSKQSVSPFCNVVRGVGCTSGNEARGICNLVKHDIPRPNIYQPATYTPTTTPMADHTSQPQASLPGKSESSLITTSSGITGQTVIPTDNLGIYAPPPGIDMTSEAGTEPGPNSLHEFFGDGSKCFRHIDASEKTESKTSTTPQSVSVGCHKMECLPTAAEGLIVYVDGSSYTCMRAGQRLAVTNNVVGRNISAFILCPDYSDVCQSPVDFKATIGPSLPKCNRDNATETAIEMETELPNGNVTEPLAAEAAYAFKNSRYKMAFSIGMCLVSVGLIAFFIYGVIYLHRQTKLRDAERGTALSEIMLLDGSRPGKSANENTALLLSTAYGESVTEFEIDN</sequence>
<dbReference type="SUPFAM" id="SSF55486">
    <property type="entry name" value="Metalloproteases ('zincins'), catalytic domain"/>
    <property type="match status" value="1"/>
</dbReference>
<dbReference type="Proteomes" id="UP001209878">
    <property type="component" value="Unassembled WGS sequence"/>
</dbReference>
<accession>A0AAD9KRV5</accession>
<keyword evidence="9" id="KW-0472">Membrane</keyword>
<dbReference type="Gene3D" id="2.30.34.10">
    <property type="entry name" value="Leishmanolysin domain 4"/>
    <property type="match status" value="1"/>
</dbReference>
<comment type="cofactor">
    <cofactor evidence="7">
        <name>Zn(2+)</name>
        <dbReference type="ChEBI" id="CHEBI:29105"/>
    </cofactor>
    <text evidence="7">Binds 1 zinc ion per subunit.</text>
</comment>
<comment type="caution">
    <text evidence="10">The sequence shown here is derived from an EMBL/GenBank/DDBJ whole genome shotgun (WGS) entry which is preliminary data.</text>
</comment>
<dbReference type="EC" id="3.4.24.-" evidence="7"/>
<dbReference type="Pfam" id="PF01457">
    <property type="entry name" value="Peptidase_M8"/>
    <property type="match status" value="1"/>
</dbReference>
<evidence type="ECO:0000313" key="11">
    <source>
        <dbReference type="Proteomes" id="UP001209878"/>
    </source>
</evidence>
<keyword evidence="9" id="KW-0812">Transmembrane</keyword>
<organism evidence="10 11">
    <name type="scientific">Ridgeia piscesae</name>
    <name type="common">Tubeworm</name>
    <dbReference type="NCBI Taxonomy" id="27915"/>
    <lineage>
        <taxon>Eukaryota</taxon>
        <taxon>Metazoa</taxon>
        <taxon>Spiralia</taxon>
        <taxon>Lophotrochozoa</taxon>
        <taxon>Annelida</taxon>
        <taxon>Polychaeta</taxon>
        <taxon>Sedentaria</taxon>
        <taxon>Canalipalpata</taxon>
        <taxon>Sabellida</taxon>
        <taxon>Siboglinidae</taxon>
        <taxon>Ridgeia</taxon>
    </lineage>
</organism>
<keyword evidence="9" id="KW-1133">Transmembrane helix</keyword>
<dbReference type="GO" id="GO:0016020">
    <property type="term" value="C:membrane"/>
    <property type="evidence" value="ECO:0007669"/>
    <property type="project" value="InterPro"/>
</dbReference>
<dbReference type="GO" id="GO:0004222">
    <property type="term" value="F:metalloendopeptidase activity"/>
    <property type="evidence" value="ECO:0007669"/>
    <property type="project" value="UniProtKB-UniRule"/>
</dbReference>
<protein>
    <recommendedName>
        <fullName evidence="7">Leishmanolysin-like peptidase</fullName>
        <ecNumber evidence="7">3.4.24.-</ecNumber>
    </recommendedName>
</protein>
<keyword evidence="3 7" id="KW-0479">Metal-binding</keyword>